<dbReference type="AlphaFoldDB" id="A0A5J9W3E3"/>
<comment type="caution">
    <text evidence="2">The sequence shown here is derived from an EMBL/GenBank/DDBJ whole genome shotgun (WGS) entry which is preliminary data.</text>
</comment>
<protein>
    <submittedName>
        <fullName evidence="2">Uncharacterized protein</fullName>
    </submittedName>
</protein>
<feature type="region of interest" description="Disordered" evidence="1">
    <location>
        <begin position="1"/>
        <end position="44"/>
    </location>
</feature>
<organism evidence="2 3">
    <name type="scientific">Eragrostis curvula</name>
    <name type="common">weeping love grass</name>
    <dbReference type="NCBI Taxonomy" id="38414"/>
    <lineage>
        <taxon>Eukaryota</taxon>
        <taxon>Viridiplantae</taxon>
        <taxon>Streptophyta</taxon>
        <taxon>Embryophyta</taxon>
        <taxon>Tracheophyta</taxon>
        <taxon>Spermatophyta</taxon>
        <taxon>Magnoliopsida</taxon>
        <taxon>Liliopsida</taxon>
        <taxon>Poales</taxon>
        <taxon>Poaceae</taxon>
        <taxon>PACMAD clade</taxon>
        <taxon>Chloridoideae</taxon>
        <taxon>Eragrostideae</taxon>
        <taxon>Eragrostidinae</taxon>
        <taxon>Eragrostis</taxon>
    </lineage>
</organism>
<evidence type="ECO:0000313" key="2">
    <source>
        <dbReference type="EMBL" id="TVU42491.1"/>
    </source>
</evidence>
<feature type="region of interest" description="Disordered" evidence="1">
    <location>
        <begin position="288"/>
        <end position="333"/>
    </location>
</feature>
<sequence>MEEANAQNSSGDATNPKSASGNKSHVSSEKSDKTNAAAPTEKEMDMVNRAIDMAVESLLEEISHVVMNEDDGILEGDMIGSDVENNIINNVVTTGSQEMSEMLGVQKILPHAEMNSVTTDGTVELVTTVAGLNEVPAVEVAPVALVNTTEITVHRITSSNHELNMGSLIADVGSETIMESPAAVQQYSGSPRQEATMAQPDEQLDVCALIREACPDLVGGNDADLPSSPHVPGKIKPVPAIADKATASLELVSHPPAALGSNPGELGMLLDAAMAAANSLMAQEKMVAPNTKGAAKEKEVAPNTKGAAKEKEVAPNTKGAAKATTTHEAKQGR</sequence>
<dbReference type="Gramene" id="TVU42491">
    <property type="protein sequence ID" value="TVU42491"/>
    <property type="gene ID" value="EJB05_08900"/>
</dbReference>
<feature type="compositionally biased region" description="Polar residues" evidence="1">
    <location>
        <begin position="1"/>
        <end position="25"/>
    </location>
</feature>
<feature type="non-terminal residue" evidence="2">
    <location>
        <position position="1"/>
    </location>
</feature>
<accession>A0A5J9W3E3</accession>
<evidence type="ECO:0000256" key="1">
    <source>
        <dbReference type="SAM" id="MobiDB-lite"/>
    </source>
</evidence>
<reference evidence="2 3" key="1">
    <citation type="journal article" date="2019" name="Sci. Rep.">
        <title>A high-quality genome of Eragrostis curvula grass provides insights into Poaceae evolution and supports new strategies to enhance forage quality.</title>
        <authorList>
            <person name="Carballo J."/>
            <person name="Santos B.A.C.M."/>
            <person name="Zappacosta D."/>
            <person name="Garbus I."/>
            <person name="Selva J.P."/>
            <person name="Gallo C.A."/>
            <person name="Diaz A."/>
            <person name="Albertini E."/>
            <person name="Caccamo M."/>
            <person name="Echenique V."/>
        </authorList>
    </citation>
    <scope>NUCLEOTIDE SEQUENCE [LARGE SCALE GENOMIC DNA]</scope>
    <source>
        <strain evidence="3">cv. Victoria</strain>
        <tissue evidence="2">Leaf</tissue>
    </source>
</reference>
<name>A0A5J9W3E3_9POAL</name>
<gene>
    <name evidence="2" type="ORF">EJB05_08900</name>
</gene>
<evidence type="ECO:0000313" key="3">
    <source>
        <dbReference type="Proteomes" id="UP000324897"/>
    </source>
</evidence>
<dbReference type="Proteomes" id="UP000324897">
    <property type="component" value="Unassembled WGS sequence"/>
</dbReference>
<keyword evidence="3" id="KW-1185">Reference proteome</keyword>
<dbReference type="EMBL" id="RWGY01000005">
    <property type="protein sequence ID" value="TVU42491.1"/>
    <property type="molecule type" value="Genomic_DNA"/>
</dbReference>
<proteinExistence type="predicted"/>